<evidence type="ECO:0000313" key="1">
    <source>
        <dbReference type="EMBL" id="EEH35685.1"/>
    </source>
</evidence>
<protein>
    <recommendedName>
        <fullName evidence="3">AB hydrolase-1 domain-containing protein</fullName>
    </recommendedName>
</protein>
<gene>
    <name evidence="1" type="ORF">PAAG_00008</name>
</gene>
<dbReference type="STRING" id="502779.C1GNB3"/>
<reference evidence="1 2" key="1">
    <citation type="journal article" date="2011" name="PLoS Genet.">
        <title>Comparative genomic analysis of human fungal pathogens causing paracoccidioidomycosis.</title>
        <authorList>
            <person name="Desjardins C.A."/>
            <person name="Champion M.D."/>
            <person name="Holder J.W."/>
            <person name="Muszewska A."/>
            <person name="Goldberg J."/>
            <person name="Bailao A.M."/>
            <person name="Brigido M.M."/>
            <person name="Ferreira M.E."/>
            <person name="Garcia A.M."/>
            <person name="Grynberg M."/>
            <person name="Gujja S."/>
            <person name="Heiman D.I."/>
            <person name="Henn M.R."/>
            <person name="Kodira C.D."/>
            <person name="Leon-Narvaez H."/>
            <person name="Longo L.V."/>
            <person name="Ma L.J."/>
            <person name="Malavazi I."/>
            <person name="Matsuo A.L."/>
            <person name="Morais F.V."/>
            <person name="Pereira M."/>
            <person name="Rodriguez-Brito S."/>
            <person name="Sakthikumar S."/>
            <person name="Salem-Izacc S.M."/>
            <person name="Sykes S.M."/>
            <person name="Teixeira M.M."/>
            <person name="Vallejo M.C."/>
            <person name="Walter M.E."/>
            <person name="Yandava C."/>
            <person name="Young S."/>
            <person name="Zeng Q."/>
            <person name="Zucker J."/>
            <person name="Felipe M.S."/>
            <person name="Goldman G.H."/>
            <person name="Haas B.J."/>
            <person name="McEwen J.G."/>
            <person name="Nino-Vega G."/>
            <person name="Puccia R."/>
            <person name="San-Blas G."/>
            <person name="Soares C.M."/>
            <person name="Birren B.W."/>
            <person name="Cuomo C.A."/>
        </authorList>
    </citation>
    <scope>NUCLEOTIDE SEQUENCE [LARGE SCALE GENOMIC DNA]</scope>
    <source>
        <strain evidence="2">ATCC MYA-826 / Pb01</strain>
    </source>
</reference>
<dbReference type="EMBL" id="KN293992">
    <property type="protein sequence ID" value="EEH35685.1"/>
    <property type="molecule type" value="Genomic_DNA"/>
</dbReference>
<name>C1GNB3_PARBA</name>
<dbReference type="GeneID" id="9100955"/>
<evidence type="ECO:0008006" key="3">
    <source>
        <dbReference type="Google" id="ProtNLM"/>
    </source>
</evidence>
<accession>C1GNB3</accession>
<dbReference type="VEuPathDB" id="FungiDB:PAAG_00008"/>
<keyword evidence="2" id="KW-1185">Reference proteome</keyword>
<dbReference type="Gene3D" id="3.40.50.1820">
    <property type="entry name" value="alpha/beta hydrolase"/>
    <property type="match status" value="1"/>
</dbReference>
<dbReference type="HOGENOM" id="CLU_2740712_0_0_1"/>
<organism evidence="1 2">
    <name type="scientific">Paracoccidioides lutzii (strain ATCC MYA-826 / Pb01)</name>
    <name type="common">Paracoccidioides brasiliensis</name>
    <dbReference type="NCBI Taxonomy" id="502779"/>
    <lineage>
        <taxon>Eukaryota</taxon>
        <taxon>Fungi</taxon>
        <taxon>Dikarya</taxon>
        <taxon>Ascomycota</taxon>
        <taxon>Pezizomycotina</taxon>
        <taxon>Eurotiomycetes</taxon>
        <taxon>Eurotiomycetidae</taxon>
        <taxon>Onygenales</taxon>
        <taxon>Ajellomycetaceae</taxon>
        <taxon>Paracoccidioides</taxon>
    </lineage>
</organism>
<dbReference type="OrthoDB" id="10249433at2759"/>
<dbReference type="SUPFAM" id="SSF53474">
    <property type="entry name" value="alpha/beta-Hydrolases"/>
    <property type="match status" value="1"/>
</dbReference>
<dbReference type="InterPro" id="IPR029058">
    <property type="entry name" value="AB_hydrolase_fold"/>
</dbReference>
<sequence>MAVDLKLFRQYLNIDRFPALLGHSHGANIALAYSKCTHSNIARLMLIDHRLLSCDASATFACLREERKGRY</sequence>
<dbReference type="eggNOG" id="ENOG502SQ3F">
    <property type="taxonomic scope" value="Eukaryota"/>
</dbReference>
<evidence type="ECO:0000313" key="2">
    <source>
        <dbReference type="Proteomes" id="UP000002059"/>
    </source>
</evidence>
<dbReference type="AlphaFoldDB" id="C1GNB3"/>
<dbReference type="RefSeq" id="XP_002797469.1">
    <property type="nucleotide sequence ID" value="XM_002797423.1"/>
</dbReference>
<dbReference type="KEGG" id="pbl:PAAG_00008"/>
<dbReference type="Proteomes" id="UP000002059">
    <property type="component" value="Partially assembled WGS sequence"/>
</dbReference>
<proteinExistence type="predicted"/>